<keyword evidence="3" id="KW-1185">Reference proteome</keyword>
<sequence>MSISAKCQTVRATLLDRLSELYRGSFLNYFNEAGEEPDVDDEFHLFSALKRIYAFFWYAYHV</sequence>
<evidence type="ECO:0000259" key="1">
    <source>
        <dbReference type="Pfam" id="PF24571"/>
    </source>
</evidence>
<accession>A0A448WX96</accession>
<proteinExistence type="predicted"/>
<protein>
    <recommendedName>
        <fullName evidence="1">Cohesin subunit SCC3/SA HEAT-repeats domain-containing protein</fullName>
    </recommendedName>
</protein>
<comment type="caution">
    <text evidence="2">The sequence shown here is derived from an EMBL/GenBank/DDBJ whole genome shotgun (WGS) entry which is preliminary data.</text>
</comment>
<evidence type="ECO:0000313" key="3">
    <source>
        <dbReference type="Proteomes" id="UP000784294"/>
    </source>
</evidence>
<dbReference type="AlphaFoldDB" id="A0A448WX96"/>
<feature type="domain" description="Cohesin subunit SCC3/SA HEAT-repeats" evidence="1">
    <location>
        <begin position="2"/>
        <end position="56"/>
    </location>
</feature>
<gene>
    <name evidence="2" type="ORF">PXEA_LOCUS15931</name>
</gene>
<dbReference type="InterPro" id="IPR056396">
    <property type="entry name" value="HEAT_SCC3-SA"/>
</dbReference>
<name>A0A448WX96_9PLAT</name>
<dbReference type="Proteomes" id="UP000784294">
    <property type="component" value="Unassembled WGS sequence"/>
</dbReference>
<organism evidence="2 3">
    <name type="scientific">Protopolystoma xenopodis</name>
    <dbReference type="NCBI Taxonomy" id="117903"/>
    <lineage>
        <taxon>Eukaryota</taxon>
        <taxon>Metazoa</taxon>
        <taxon>Spiralia</taxon>
        <taxon>Lophotrochozoa</taxon>
        <taxon>Platyhelminthes</taxon>
        <taxon>Monogenea</taxon>
        <taxon>Polyopisthocotylea</taxon>
        <taxon>Polystomatidea</taxon>
        <taxon>Polystomatidae</taxon>
        <taxon>Protopolystoma</taxon>
    </lineage>
</organism>
<dbReference type="EMBL" id="CAAALY010056720">
    <property type="protein sequence ID" value="VEL22491.1"/>
    <property type="molecule type" value="Genomic_DNA"/>
</dbReference>
<reference evidence="2" key="1">
    <citation type="submission" date="2018-11" db="EMBL/GenBank/DDBJ databases">
        <authorList>
            <consortium name="Pathogen Informatics"/>
        </authorList>
    </citation>
    <scope>NUCLEOTIDE SEQUENCE</scope>
</reference>
<evidence type="ECO:0000313" key="2">
    <source>
        <dbReference type="EMBL" id="VEL22491.1"/>
    </source>
</evidence>
<dbReference type="Pfam" id="PF24571">
    <property type="entry name" value="HEAT_SCC3-SA"/>
    <property type="match status" value="1"/>
</dbReference>